<dbReference type="PRINTS" id="PR00722">
    <property type="entry name" value="CHYMOTRYPSIN"/>
</dbReference>
<feature type="signal peptide" evidence="11">
    <location>
        <begin position="1"/>
        <end position="25"/>
    </location>
</feature>
<dbReference type="EMBL" id="JAPXFL010000012">
    <property type="protein sequence ID" value="KAK9498627.1"/>
    <property type="molecule type" value="Genomic_DNA"/>
</dbReference>
<keyword evidence="6 10" id="KW-0720">Serine protease</keyword>
<dbReference type="InterPro" id="IPR001254">
    <property type="entry name" value="Trypsin_dom"/>
</dbReference>
<dbReference type="Gene3D" id="2.40.10.10">
    <property type="entry name" value="Trypsin-like serine proteases"/>
    <property type="match status" value="1"/>
</dbReference>
<keyword evidence="7" id="KW-0865">Zymogen</keyword>
<evidence type="ECO:0000256" key="9">
    <source>
        <dbReference type="ARBA" id="ARBA00024195"/>
    </source>
</evidence>
<dbReference type="GO" id="GO:0004252">
    <property type="term" value="F:serine-type endopeptidase activity"/>
    <property type="evidence" value="ECO:0007669"/>
    <property type="project" value="InterPro"/>
</dbReference>
<evidence type="ECO:0000256" key="4">
    <source>
        <dbReference type="ARBA" id="ARBA00022729"/>
    </source>
</evidence>
<evidence type="ECO:0000256" key="8">
    <source>
        <dbReference type="ARBA" id="ARBA00023157"/>
    </source>
</evidence>
<gene>
    <name evidence="13" type="ORF">O3M35_003216</name>
</gene>
<dbReference type="GO" id="GO:0006508">
    <property type="term" value="P:proteolysis"/>
    <property type="evidence" value="ECO:0007669"/>
    <property type="project" value="UniProtKB-KW"/>
</dbReference>
<keyword evidence="5 10" id="KW-0378">Hydrolase</keyword>
<feature type="domain" description="Peptidase S1" evidence="12">
    <location>
        <begin position="56"/>
        <end position="293"/>
    </location>
</feature>
<comment type="subcellular location">
    <subcellularLocation>
        <location evidence="1">Secreted</location>
    </subcellularLocation>
</comment>
<dbReference type="Pfam" id="PF00089">
    <property type="entry name" value="Trypsin"/>
    <property type="match status" value="1"/>
</dbReference>
<keyword evidence="8" id="KW-1015">Disulfide bond</keyword>
<dbReference type="GO" id="GO:0005576">
    <property type="term" value="C:extracellular region"/>
    <property type="evidence" value="ECO:0007669"/>
    <property type="project" value="UniProtKB-SubCell"/>
</dbReference>
<feature type="chain" id="PRO_5043553345" description="Peptidase S1 domain-containing protein" evidence="11">
    <location>
        <begin position="26"/>
        <end position="305"/>
    </location>
</feature>
<keyword evidence="2" id="KW-0964">Secreted</keyword>
<dbReference type="PANTHER" id="PTHR24256">
    <property type="entry name" value="TRYPTASE-RELATED"/>
    <property type="match status" value="1"/>
</dbReference>
<evidence type="ECO:0000256" key="1">
    <source>
        <dbReference type="ARBA" id="ARBA00004613"/>
    </source>
</evidence>
<keyword evidence="3 10" id="KW-0645">Protease</keyword>
<dbReference type="AlphaFoldDB" id="A0AAW1CQ45"/>
<dbReference type="PROSITE" id="PS00134">
    <property type="entry name" value="TRYPSIN_HIS"/>
    <property type="match status" value="1"/>
</dbReference>
<dbReference type="CDD" id="cd00190">
    <property type="entry name" value="Tryp_SPc"/>
    <property type="match status" value="1"/>
</dbReference>
<evidence type="ECO:0000256" key="11">
    <source>
        <dbReference type="SAM" id="SignalP"/>
    </source>
</evidence>
<keyword evidence="14" id="KW-1185">Reference proteome</keyword>
<protein>
    <recommendedName>
        <fullName evidence="12">Peptidase S1 domain-containing protein</fullName>
    </recommendedName>
</protein>
<dbReference type="PROSITE" id="PS50240">
    <property type="entry name" value="TRYPSIN_DOM"/>
    <property type="match status" value="1"/>
</dbReference>
<dbReference type="SMART" id="SM00020">
    <property type="entry name" value="Tryp_SPc"/>
    <property type="match status" value="1"/>
</dbReference>
<evidence type="ECO:0000256" key="3">
    <source>
        <dbReference type="ARBA" id="ARBA00022670"/>
    </source>
</evidence>
<sequence>MFSDTMNIFLIPVLVLLIGWRSVSADDIDSSEYGKGGGTKKTNCKCGWTNNPVKRIVGGEEAGINEFPWIVGIKESDDIGPGCGGVILSKRIILTASHCTEAMAKSKMQVLVGEHDIFDDKETPVTQVINVKKYVEHPKYDVKGNLENDIALLYLDQDIKMSDRVGPICLPTAKNNYVRQQVKVMGWGKLGTNKQPSPKLRKVDLDVIPLPICAQVYQGISQKRGEVNQICTYTESQDSCQGDSGGPVVWRDPELNLYTSVGIISFGGDECGEAPGVNTDVFFHKEWILKTMKELDPSQGVCEKV</sequence>
<proteinExistence type="inferred from homology"/>
<evidence type="ECO:0000313" key="13">
    <source>
        <dbReference type="EMBL" id="KAK9498627.1"/>
    </source>
</evidence>
<accession>A0AAW1CQ45</accession>
<evidence type="ECO:0000256" key="2">
    <source>
        <dbReference type="ARBA" id="ARBA00022525"/>
    </source>
</evidence>
<comment type="similarity">
    <text evidence="9">Belongs to the peptidase S1 family. CLIP subfamily.</text>
</comment>
<keyword evidence="4 11" id="KW-0732">Signal</keyword>
<evidence type="ECO:0000256" key="5">
    <source>
        <dbReference type="ARBA" id="ARBA00022801"/>
    </source>
</evidence>
<evidence type="ECO:0000256" key="10">
    <source>
        <dbReference type="RuleBase" id="RU363034"/>
    </source>
</evidence>
<dbReference type="InterPro" id="IPR009003">
    <property type="entry name" value="Peptidase_S1_PA"/>
</dbReference>
<evidence type="ECO:0000259" key="12">
    <source>
        <dbReference type="PROSITE" id="PS50240"/>
    </source>
</evidence>
<dbReference type="InterPro" id="IPR018114">
    <property type="entry name" value="TRYPSIN_HIS"/>
</dbReference>
<dbReference type="SUPFAM" id="SSF50494">
    <property type="entry name" value="Trypsin-like serine proteases"/>
    <property type="match status" value="1"/>
</dbReference>
<evidence type="ECO:0000256" key="6">
    <source>
        <dbReference type="ARBA" id="ARBA00022825"/>
    </source>
</evidence>
<dbReference type="FunFam" id="2.40.10.10:FF:000146">
    <property type="entry name" value="Serine protease 53"/>
    <property type="match status" value="1"/>
</dbReference>
<dbReference type="InterPro" id="IPR033116">
    <property type="entry name" value="TRYPSIN_SER"/>
</dbReference>
<dbReference type="Proteomes" id="UP001461498">
    <property type="component" value="Unassembled WGS sequence"/>
</dbReference>
<dbReference type="InterPro" id="IPR043504">
    <property type="entry name" value="Peptidase_S1_PA_chymotrypsin"/>
</dbReference>
<dbReference type="InterPro" id="IPR001314">
    <property type="entry name" value="Peptidase_S1A"/>
</dbReference>
<evidence type="ECO:0000256" key="7">
    <source>
        <dbReference type="ARBA" id="ARBA00023145"/>
    </source>
</evidence>
<dbReference type="InterPro" id="IPR051487">
    <property type="entry name" value="Ser/Thr_Proteases_Immune/Dev"/>
</dbReference>
<comment type="caution">
    <text evidence="13">The sequence shown here is derived from an EMBL/GenBank/DDBJ whole genome shotgun (WGS) entry which is preliminary data.</text>
</comment>
<evidence type="ECO:0000313" key="14">
    <source>
        <dbReference type="Proteomes" id="UP001461498"/>
    </source>
</evidence>
<organism evidence="13 14">
    <name type="scientific">Rhynocoris fuscipes</name>
    <dbReference type="NCBI Taxonomy" id="488301"/>
    <lineage>
        <taxon>Eukaryota</taxon>
        <taxon>Metazoa</taxon>
        <taxon>Ecdysozoa</taxon>
        <taxon>Arthropoda</taxon>
        <taxon>Hexapoda</taxon>
        <taxon>Insecta</taxon>
        <taxon>Pterygota</taxon>
        <taxon>Neoptera</taxon>
        <taxon>Paraneoptera</taxon>
        <taxon>Hemiptera</taxon>
        <taxon>Heteroptera</taxon>
        <taxon>Panheteroptera</taxon>
        <taxon>Cimicomorpha</taxon>
        <taxon>Reduviidae</taxon>
        <taxon>Harpactorinae</taxon>
        <taxon>Harpactorini</taxon>
        <taxon>Rhynocoris</taxon>
    </lineage>
</organism>
<reference evidence="13 14" key="1">
    <citation type="submission" date="2022-12" db="EMBL/GenBank/DDBJ databases">
        <title>Chromosome-level genome assembly of true bugs.</title>
        <authorList>
            <person name="Ma L."/>
            <person name="Li H."/>
        </authorList>
    </citation>
    <scope>NUCLEOTIDE SEQUENCE [LARGE SCALE GENOMIC DNA]</scope>
    <source>
        <strain evidence="13">Lab_2022b</strain>
    </source>
</reference>
<dbReference type="PROSITE" id="PS00135">
    <property type="entry name" value="TRYPSIN_SER"/>
    <property type="match status" value="1"/>
</dbReference>
<name>A0AAW1CQ45_9HEMI</name>